<evidence type="ECO:0000313" key="1">
    <source>
        <dbReference type="EMBL" id="GFY21128.1"/>
    </source>
</evidence>
<organism evidence="1 2">
    <name type="scientific">Trichonephila clavipes</name>
    <name type="common">Golden silk orbweaver</name>
    <name type="synonym">Nephila clavipes</name>
    <dbReference type="NCBI Taxonomy" id="2585209"/>
    <lineage>
        <taxon>Eukaryota</taxon>
        <taxon>Metazoa</taxon>
        <taxon>Ecdysozoa</taxon>
        <taxon>Arthropoda</taxon>
        <taxon>Chelicerata</taxon>
        <taxon>Arachnida</taxon>
        <taxon>Araneae</taxon>
        <taxon>Araneomorphae</taxon>
        <taxon>Entelegynae</taxon>
        <taxon>Araneoidea</taxon>
        <taxon>Nephilidae</taxon>
        <taxon>Trichonephila</taxon>
    </lineage>
</organism>
<sequence>MVFGLKRFQASWRAIFSSVTELGGCKRATICRPSISHTCSIVFNSGEFAGHDMRWMFSVSRKSVISQHRSVTWRIIIHEYEVRTDSTSKQANIRLKNFVSVSLSSHRPRVKEMEVCAAVHHDACP</sequence>
<name>A0A8X6VSH0_TRICX</name>
<keyword evidence="2" id="KW-1185">Reference proteome</keyword>
<evidence type="ECO:0000313" key="2">
    <source>
        <dbReference type="Proteomes" id="UP000887159"/>
    </source>
</evidence>
<dbReference type="AlphaFoldDB" id="A0A8X6VSH0"/>
<dbReference type="Proteomes" id="UP000887159">
    <property type="component" value="Unassembled WGS sequence"/>
</dbReference>
<gene>
    <name evidence="1" type="ORF">TNCV_3991721</name>
</gene>
<dbReference type="EMBL" id="BMAU01021357">
    <property type="protein sequence ID" value="GFY21128.1"/>
    <property type="molecule type" value="Genomic_DNA"/>
</dbReference>
<protein>
    <submittedName>
        <fullName evidence="1">Uncharacterized protein</fullName>
    </submittedName>
</protein>
<reference evidence="1" key="1">
    <citation type="submission" date="2020-08" db="EMBL/GenBank/DDBJ databases">
        <title>Multicomponent nature underlies the extraordinary mechanical properties of spider dragline silk.</title>
        <authorList>
            <person name="Kono N."/>
            <person name="Nakamura H."/>
            <person name="Mori M."/>
            <person name="Yoshida Y."/>
            <person name="Ohtoshi R."/>
            <person name="Malay A.D."/>
            <person name="Moran D.A.P."/>
            <person name="Tomita M."/>
            <person name="Numata K."/>
            <person name="Arakawa K."/>
        </authorList>
    </citation>
    <scope>NUCLEOTIDE SEQUENCE</scope>
</reference>
<comment type="caution">
    <text evidence="1">The sequence shown here is derived from an EMBL/GenBank/DDBJ whole genome shotgun (WGS) entry which is preliminary data.</text>
</comment>
<accession>A0A8X6VSH0</accession>
<proteinExistence type="predicted"/>